<feature type="binding site" evidence="9">
    <location>
        <position position="193"/>
    </location>
    <ligand>
        <name>Zn(2+)</name>
        <dbReference type="ChEBI" id="CHEBI:29105"/>
        <note>catalytic</note>
    </ligand>
</feature>
<dbReference type="SUPFAM" id="SSF55166">
    <property type="entry name" value="Hedgehog/DD-peptidase"/>
    <property type="match status" value="1"/>
</dbReference>
<dbReference type="GO" id="GO:0008237">
    <property type="term" value="F:metallopeptidase activity"/>
    <property type="evidence" value="ECO:0007669"/>
    <property type="project" value="UniProtKB-KW"/>
</dbReference>
<evidence type="ECO:0000256" key="6">
    <source>
        <dbReference type="ARBA" id="ARBA00022997"/>
    </source>
</evidence>
<feature type="binding site" evidence="9">
    <location>
        <position position="186"/>
    </location>
    <ligand>
        <name>Zn(2+)</name>
        <dbReference type="ChEBI" id="CHEBI:29105"/>
        <note>catalytic</note>
    </ligand>
</feature>
<comment type="function">
    <text evidence="9">Catalyzes hydrolysis of the D-alanyl-D-alanine dipeptide.</text>
</comment>
<dbReference type="InterPro" id="IPR009045">
    <property type="entry name" value="Zn_M74/Hedgehog-like"/>
</dbReference>
<keyword evidence="3 9" id="KW-0479">Metal-binding</keyword>
<dbReference type="EMBL" id="SOMN01000041">
    <property type="protein sequence ID" value="TFE22760.1"/>
    <property type="molecule type" value="Genomic_DNA"/>
</dbReference>
<dbReference type="GO" id="GO:0006508">
    <property type="term" value="P:proteolysis"/>
    <property type="evidence" value="ECO:0007669"/>
    <property type="project" value="UniProtKB-KW"/>
</dbReference>
<feature type="compositionally biased region" description="Low complexity" evidence="10">
    <location>
        <begin position="50"/>
        <end position="59"/>
    </location>
</feature>
<sequence>MNLYGGNSKSKPFLLVLTVFIVLLTACNGVNSGGPPQRSTTPASENSEITPSPVTSPPKSVEDAVKKKRKLPKGFVYVDEVIPTAMFDIRYYGEYNFIGTRIDGYKAPLAILSIKAANALKSVNAELERKGYVLLIYDAYRPQKAVDHFTRWAKDSKDTKMKKDFYPEVDKSKVFKLGYVAAKSGHTRGSTVDLTIAFKKTGKIVDMGSPYDFFGEISSHGTKLITAEQTANRNILKNAMLKHGFKLYEKEWWHYTLKIEPYPNRYFNFDVE</sequence>
<dbReference type="Gene3D" id="3.30.1380.10">
    <property type="match status" value="1"/>
</dbReference>
<feature type="binding site" evidence="9">
    <location>
        <position position="254"/>
    </location>
    <ligand>
        <name>Zn(2+)</name>
        <dbReference type="ChEBI" id="CHEBI:29105"/>
        <note>catalytic</note>
    </ligand>
</feature>
<proteinExistence type="inferred from homology"/>
<keyword evidence="2 9" id="KW-0645">Protease</keyword>
<evidence type="ECO:0000256" key="10">
    <source>
        <dbReference type="SAM" id="MobiDB-lite"/>
    </source>
</evidence>
<evidence type="ECO:0000256" key="1">
    <source>
        <dbReference type="ARBA" id="ARBA00001362"/>
    </source>
</evidence>
<reference evidence="11 12" key="1">
    <citation type="submission" date="2019-03" db="EMBL/GenBank/DDBJ databases">
        <title>Cohnella endophytica sp. nov., a novel endophytic bacterium isolated from bark of Sonneratia apetala.</title>
        <authorList>
            <person name="Tuo L."/>
        </authorList>
    </citation>
    <scope>NUCLEOTIDE SEQUENCE [LARGE SCALE GENOMIC DNA]</scope>
    <source>
        <strain evidence="11 12">CCTCC AB 208254</strain>
    </source>
</reference>
<keyword evidence="7 9" id="KW-0482">Metalloprotease</keyword>
<evidence type="ECO:0000313" key="12">
    <source>
        <dbReference type="Proteomes" id="UP000297900"/>
    </source>
</evidence>
<protein>
    <recommendedName>
        <fullName evidence="9">D-alanyl-D-alanine dipeptidase</fullName>
        <shortName evidence="9">D-Ala-D-Ala dipeptidase</shortName>
        <ecNumber evidence="9">3.4.13.22</ecNumber>
    </recommendedName>
</protein>
<evidence type="ECO:0000256" key="5">
    <source>
        <dbReference type="ARBA" id="ARBA00022833"/>
    </source>
</evidence>
<dbReference type="InterPro" id="IPR000755">
    <property type="entry name" value="A_A_dipeptidase"/>
</dbReference>
<dbReference type="Pfam" id="PF01427">
    <property type="entry name" value="Peptidase_M15"/>
    <property type="match status" value="1"/>
</dbReference>
<organism evidence="11 12">
    <name type="scientific">Cohnella luojiensis</name>
    <dbReference type="NCBI Taxonomy" id="652876"/>
    <lineage>
        <taxon>Bacteria</taxon>
        <taxon>Bacillati</taxon>
        <taxon>Bacillota</taxon>
        <taxon>Bacilli</taxon>
        <taxon>Bacillales</taxon>
        <taxon>Paenibacillaceae</taxon>
        <taxon>Cohnella</taxon>
    </lineage>
</organism>
<evidence type="ECO:0000256" key="2">
    <source>
        <dbReference type="ARBA" id="ARBA00022670"/>
    </source>
</evidence>
<evidence type="ECO:0000256" key="9">
    <source>
        <dbReference type="HAMAP-Rule" id="MF_01924"/>
    </source>
</evidence>
<dbReference type="GO" id="GO:0008270">
    <property type="term" value="F:zinc ion binding"/>
    <property type="evidence" value="ECO:0007669"/>
    <property type="project" value="UniProtKB-UniRule"/>
</dbReference>
<evidence type="ECO:0000256" key="8">
    <source>
        <dbReference type="ARBA" id="ARBA00023316"/>
    </source>
</evidence>
<dbReference type="EC" id="3.4.13.22" evidence="9"/>
<evidence type="ECO:0000256" key="3">
    <source>
        <dbReference type="ARBA" id="ARBA00022723"/>
    </source>
</evidence>
<evidence type="ECO:0000256" key="7">
    <source>
        <dbReference type="ARBA" id="ARBA00023049"/>
    </source>
</evidence>
<comment type="caution">
    <text evidence="11">The sequence shown here is derived from an EMBL/GenBank/DDBJ whole genome shotgun (WGS) entry which is preliminary data.</text>
</comment>
<dbReference type="RefSeq" id="WP_135154183.1">
    <property type="nucleotide sequence ID" value="NZ_SOMN01000041.1"/>
</dbReference>
<dbReference type="AlphaFoldDB" id="A0A4Y8LQG3"/>
<dbReference type="GO" id="GO:0160237">
    <property type="term" value="F:D-Ala-D-Ala dipeptidase activity"/>
    <property type="evidence" value="ECO:0007669"/>
    <property type="project" value="UniProtKB-EC"/>
</dbReference>
<comment type="catalytic activity">
    <reaction evidence="1 9">
        <text>D-alanyl-D-alanine + H2O = 2 D-alanine</text>
        <dbReference type="Rhea" id="RHEA:20661"/>
        <dbReference type="ChEBI" id="CHEBI:15377"/>
        <dbReference type="ChEBI" id="CHEBI:57416"/>
        <dbReference type="ChEBI" id="CHEBI:57822"/>
        <dbReference type="EC" id="3.4.13.22"/>
    </reaction>
</comment>
<keyword evidence="4 9" id="KW-0378">Hydrolase</keyword>
<evidence type="ECO:0000313" key="11">
    <source>
        <dbReference type="EMBL" id="TFE22760.1"/>
    </source>
</evidence>
<accession>A0A4Y8LQG3</accession>
<dbReference type="OrthoDB" id="9801430at2"/>
<keyword evidence="8" id="KW-0961">Cell wall biogenesis/degradation</keyword>
<dbReference type="Proteomes" id="UP000297900">
    <property type="component" value="Unassembled WGS sequence"/>
</dbReference>
<keyword evidence="6 9" id="KW-0224">Dipeptidase</keyword>
<name>A0A4Y8LQG3_9BACL</name>
<feature type="compositionally biased region" description="Polar residues" evidence="10">
    <location>
        <begin position="37"/>
        <end position="49"/>
    </location>
</feature>
<feature type="region of interest" description="Disordered" evidence="10">
    <location>
        <begin position="33"/>
        <end position="63"/>
    </location>
</feature>
<gene>
    <name evidence="11" type="ORF">E2980_20870</name>
</gene>
<dbReference type="GO" id="GO:0071555">
    <property type="term" value="P:cell wall organization"/>
    <property type="evidence" value="ECO:0007669"/>
    <property type="project" value="UniProtKB-KW"/>
</dbReference>
<evidence type="ECO:0000256" key="4">
    <source>
        <dbReference type="ARBA" id="ARBA00022801"/>
    </source>
</evidence>
<keyword evidence="12" id="KW-1185">Reference proteome</keyword>
<comment type="cofactor">
    <cofactor evidence="9">
        <name>Zn(2+)</name>
        <dbReference type="ChEBI" id="CHEBI:29105"/>
    </cofactor>
    <text evidence="9">Binds 1 zinc ion per subunit.</text>
</comment>
<dbReference type="PANTHER" id="PTHR43126:SF1">
    <property type="entry name" value="D-ALANYL-D-ALANINE DIPEPTIDASE"/>
    <property type="match status" value="1"/>
</dbReference>
<dbReference type="HAMAP" id="MF_01924">
    <property type="entry name" value="A_A_dipeptidase"/>
    <property type="match status" value="1"/>
</dbReference>
<feature type="active site" description="Proton donor/acceptor" evidence="9">
    <location>
        <position position="251"/>
    </location>
</feature>
<keyword evidence="5 9" id="KW-0862">Zinc</keyword>
<dbReference type="PANTHER" id="PTHR43126">
    <property type="entry name" value="D-ALANYL-D-ALANINE DIPEPTIDASE"/>
    <property type="match status" value="1"/>
</dbReference>
<feature type="site" description="Transition state stabilizer" evidence="9">
    <location>
        <position position="141"/>
    </location>
</feature>
<dbReference type="CDD" id="cd14817">
    <property type="entry name" value="D-Ala-D-Ala_dipeptidase_VanX"/>
    <property type="match status" value="1"/>
</dbReference>
<comment type="similarity">
    <text evidence="9">Belongs to the peptidase M15D family.</text>
</comment>